<accession>A0ABN9QGQ4</accession>
<reference evidence="1" key="1">
    <citation type="submission" date="2023-10" db="EMBL/GenBank/DDBJ databases">
        <authorList>
            <person name="Chen Y."/>
            <person name="Shah S."/>
            <person name="Dougan E. K."/>
            <person name="Thang M."/>
            <person name="Chan C."/>
        </authorList>
    </citation>
    <scope>NUCLEOTIDE SEQUENCE [LARGE SCALE GENOMIC DNA]</scope>
</reference>
<proteinExistence type="predicted"/>
<name>A0ABN9QGQ4_9DINO</name>
<sequence>MGALCFISWAVRERPPPVPTKLFLELPEDVNEEVRRCFESLGVEMCVRPDVPTSVAASPPAEPRGKEVNWRAAARSDIRVVCPYAQELFESKRQRRGNVSGSSSNETW</sequence>
<keyword evidence="2" id="KW-1185">Reference proteome</keyword>
<dbReference type="Proteomes" id="UP001189429">
    <property type="component" value="Unassembled WGS sequence"/>
</dbReference>
<evidence type="ECO:0000313" key="1">
    <source>
        <dbReference type="EMBL" id="CAK0802825.1"/>
    </source>
</evidence>
<protein>
    <submittedName>
        <fullName evidence="1">Uncharacterized protein</fullName>
    </submittedName>
</protein>
<dbReference type="EMBL" id="CAUYUJ010002891">
    <property type="protein sequence ID" value="CAK0802825.1"/>
    <property type="molecule type" value="Genomic_DNA"/>
</dbReference>
<gene>
    <name evidence="1" type="ORF">PCOR1329_LOCUS10199</name>
</gene>
<comment type="caution">
    <text evidence="1">The sequence shown here is derived from an EMBL/GenBank/DDBJ whole genome shotgun (WGS) entry which is preliminary data.</text>
</comment>
<organism evidence="1 2">
    <name type="scientific">Prorocentrum cordatum</name>
    <dbReference type="NCBI Taxonomy" id="2364126"/>
    <lineage>
        <taxon>Eukaryota</taxon>
        <taxon>Sar</taxon>
        <taxon>Alveolata</taxon>
        <taxon>Dinophyceae</taxon>
        <taxon>Prorocentrales</taxon>
        <taxon>Prorocentraceae</taxon>
        <taxon>Prorocentrum</taxon>
    </lineage>
</organism>
<evidence type="ECO:0000313" key="2">
    <source>
        <dbReference type="Proteomes" id="UP001189429"/>
    </source>
</evidence>